<evidence type="ECO:0000313" key="3">
    <source>
        <dbReference type="EMBL" id="CEM37670.1"/>
    </source>
</evidence>
<organism evidence="3">
    <name type="scientific">Chromera velia CCMP2878</name>
    <dbReference type="NCBI Taxonomy" id="1169474"/>
    <lineage>
        <taxon>Eukaryota</taxon>
        <taxon>Sar</taxon>
        <taxon>Alveolata</taxon>
        <taxon>Colpodellida</taxon>
        <taxon>Chromeraceae</taxon>
        <taxon>Chromera</taxon>
    </lineage>
</organism>
<dbReference type="VEuPathDB" id="CryptoDB:Cvel_24376"/>
<feature type="transmembrane region" description="Helical" evidence="2">
    <location>
        <begin position="156"/>
        <end position="179"/>
    </location>
</feature>
<feature type="transmembrane region" description="Helical" evidence="2">
    <location>
        <begin position="71"/>
        <end position="90"/>
    </location>
</feature>
<keyword evidence="2" id="KW-0812">Transmembrane</keyword>
<accession>A0A0G4H203</accession>
<feature type="region of interest" description="Disordered" evidence="1">
    <location>
        <begin position="210"/>
        <end position="241"/>
    </location>
</feature>
<feature type="compositionally biased region" description="Basic and acidic residues" evidence="1">
    <location>
        <begin position="213"/>
        <end position="241"/>
    </location>
</feature>
<dbReference type="AlphaFoldDB" id="A0A0G4H203"/>
<feature type="region of interest" description="Disordered" evidence="1">
    <location>
        <begin position="1"/>
        <end position="48"/>
    </location>
</feature>
<feature type="transmembrane region" description="Helical" evidence="2">
    <location>
        <begin position="132"/>
        <end position="150"/>
    </location>
</feature>
<name>A0A0G4H203_9ALVE</name>
<keyword evidence="2" id="KW-1133">Transmembrane helix</keyword>
<reference evidence="3" key="1">
    <citation type="submission" date="2014-11" db="EMBL/GenBank/DDBJ databases">
        <authorList>
            <person name="Otto D Thomas"/>
            <person name="Naeem Raeece"/>
        </authorList>
    </citation>
    <scope>NUCLEOTIDE SEQUENCE</scope>
</reference>
<evidence type="ECO:0000256" key="1">
    <source>
        <dbReference type="SAM" id="MobiDB-lite"/>
    </source>
</evidence>
<proteinExistence type="predicted"/>
<sequence length="241" mass="26906">MKTKDRAARELASLDTGLEEGQGGNFPEEETPAHTTAPPPVALEDDETRPGWQCNCCGGVRFLMTKRDLRLFLWKTAFVFVFTFALVPLIELENRIPGTVYAVFLIVLHLVILVIYFWRVHFRALDADWRSLTGRIVGLLASIALLYFAAKNEYKSNIGILCGYMFMLVIIHTLILALLTVRVRYRSALGSPHSQQDGEGAQGQARLPFLESGGERSETPSRPEETGREAVAAVRRDGQLV</sequence>
<keyword evidence="2" id="KW-0472">Membrane</keyword>
<dbReference type="EMBL" id="CDMZ01001794">
    <property type="protein sequence ID" value="CEM37670.1"/>
    <property type="molecule type" value="Genomic_DNA"/>
</dbReference>
<gene>
    <name evidence="3" type="ORF">Cvel_24376</name>
</gene>
<protein>
    <submittedName>
        <fullName evidence="3">Uncharacterized protein</fullName>
    </submittedName>
</protein>
<evidence type="ECO:0000256" key="2">
    <source>
        <dbReference type="SAM" id="Phobius"/>
    </source>
</evidence>
<feature type="transmembrane region" description="Helical" evidence="2">
    <location>
        <begin position="96"/>
        <end position="120"/>
    </location>
</feature>